<dbReference type="SMART" id="SM00382">
    <property type="entry name" value="AAA"/>
    <property type="match status" value="1"/>
</dbReference>
<dbReference type="EC" id="7.6.2.9" evidence="8"/>
<dbReference type="RefSeq" id="WP_153479582.1">
    <property type="nucleotide sequence ID" value="NZ_VWNA01000001.1"/>
</dbReference>
<evidence type="ECO:0000256" key="2">
    <source>
        <dbReference type="ARBA" id="ARBA00022448"/>
    </source>
</evidence>
<evidence type="ECO:0000256" key="3">
    <source>
        <dbReference type="ARBA" id="ARBA00022741"/>
    </source>
</evidence>
<dbReference type="SUPFAM" id="SSF52540">
    <property type="entry name" value="P-loop containing nucleoside triphosphate hydrolases"/>
    <property type="match status" value="1"/>
</dbReference>
<keyword evidence="8" id="KW-0472">Membrane</keyword>
<feature type="domain" description="ABC transporter" evidence="9">
    <location>
        <begin position="21"/>
        <end position="281"/>
    </location>
</feature>
<comment type="catalytic activity">
    <reaction evidence="6">
        <text>a quaternary ammonium(out) + ATP + H2O = a quaternary ammonium(in) + ADP + phosphate + H(+)</text>
        <dbReference type="Rhea" id="RHEA:11036"/>
        <dbReference type="ChEBI" id="CHEBI:15377"/>
        <dbReference type="ChEBI" id="CHEBI:15378"/>
        <dbReference type="ChEBI" id="CHEBI:30616"/>
        <dbReference type="ChEBI" id="CHEBI:35267"/>
        <dbReference type="ChEBI" id="CHEBI:43474"/>
        <dbReference type="ChEBI" id="CHEBI:456216"/>
        <dbReference type="EC" id="7.6.2.9"/>
    </reaction>
    <physiologicalReaction direction="left-to-right" evidence="6">
        <dbReference type="Rhea" id="RHEA:11037"/>
    </physiologicalReaction>
</comment>
<dbReference type="GO" id="GO:0006970">
    <property type="term" value="P:response to osmotic stress"/>
    <property type="evidence" value="ECO:0007669"/>
    <property type="project" value="UniProtKB-ARBA"/>
</dbReference>
<keyword evidence="11" id="KW-1185">Reference proteome</keyword>
<dbReference type="EMBL" id="VWNA01000001">
    <property type="protein sequence ID" value="MQT12295.1"/>
    <property type="molecule type" value="Genomic_DNA"/>
</dbReference>
<keyword evidence="5" id="KW-0029">Amino-acid transport</keyword>
<evidence type="ECO:0000313" key="10">
    <source>
        <dbReference type="EMBL" id="MQT12295.1"/>
    </source>
</evidence>
<dbReference type="Proteomes" id="UP000332515">
    <property type="component" value="Unassembled WGS sequence"/>
</dbReference>
<evidence type="ECO:0000313" key="11">
    <source>
        <dbReference type="Proteomes" id="UP000332515"/>
    </source>
</evidence>
<evidence type="ECO:0000256" key="7">
    <source>
        <dbReference type="ARBA" id="ARBA00061968"/>
    </source>
</evidence>
<reference evidence="10 11" key="1">
    <citation type="submission" date="2019-09" db="EMBL/GenBank/DDBJ databases">
        <title>Segnochrobactrum spirostomi gen. nov., sp. nov., isolated from the ciliate Spirostomum cf. yagiui and description of a novel family, Segnochrobactraceae fam. nov. within the order Rhizobiales of the class Alphaproteobacteria.</title>
        <authorList>
            <person name="Akter S."/>
            <person name="Shazib S.U.A."/>
            <person name="Shin M.K."/>
        </authorList>
    </citation>
    <scope>NUCLEOTIDE SEQUENCE [LARGE SCALE GENOMIC DNA]</scope>
    <source>
        <strain evidence="10 11">Sp-1</strain>
    </source>
</reference>
<keyword evidence="8" id="KW-0997">Cell inner membrane</keyword>
<organism evidence="10 11">
    <name type="scientific">Segnochrobactrum spirostomi</name>
    <dbReference type="NCBI Taxonomy" id="2608987"/>
    <lineage>
        <taxon>Bacteria</taxon>
        <taxon>Pseudomonadati</taxon>
        <taxon>Pseudomonadota</taxon>
        <taxon>Alphaproteobacteria</taxon>
        <taxon>Hyphomicrobiales</taxon>
        <taxon>Segnochrobactraceae</taxon>
        <taxon>Segnochrobactrum</taxon>
    </lineage>
</organism>
<dbReference type="GO" id="GO:0006865">
    <property type="term" value="P:amino acid transport"/>
    <property type="evidence" value="ECO:0007669"/>
    <property type="project" value="UniProtKB-UniRule"/>
</dbReference>
<dbReference type="PANTHER" id="PTHR43869:SF1">
    <property type="entry name" value="GLYCINE BETAINE_PROLINE BETAINE TRANSPORT SYSTEM ATP-BINDING PROTEIN PROV"/>
    <property type="match status" value="1"/>
</dbReference>
<evidence type="ECO:0000256" key="4">
    <source>
        <dbReference type="ARBA" id="ARBA00022840"/>
    </source>
</evidence>
<dbReference type="PROSITE" id="PS00211">
    <property type="entry name" value="ABC_TRANSPORTER_1"/>
    <property type="match status" value="1"/>
</dbReference>
<dbReference type="FunFam" id="3.40.50.300:FF:000201">
    <property type="entry name" value="Glycine betaine/L-proline ABC transporter ATP-binding protein"/>
    <property type="match status" value="1"/>
</dbReference>
<evidence type="ECO:0000256" key="5">
    <source>
        <dbReference type="ARBA" id="ARBA00022970"/>
    </source>
</evidence>
<comment type="subunit">
    <text evidence="7">The complex is probably composed of two ATP-binding proteins (TmoW), two transmembrane proteins (TmoV) and a solute-binding protein (TmoX).</text>
</comment>
<dbReference type="NCBIfam" id="TIGR01186">
    <property type="entry name" value="proV"/>
    <property type="match status" value="1"/>
</dbReference>
<dbReference type="Pfam" id="PF00571">
    <property type="entry name" value="CBS"/>
    <property type="match status" value="1"/>
</dbReference>
<evidence type="ECO:0000256" key="1">
    <source>
        <dbReference type="ARBA" id="ARBA00005417"/>
    </source>
</evidence>
<dbReference type="InterPro" id="IPR003593">
    <property type="entry name" value="AAA+_ATPase"/>
</dbReference>
<dbReference type="InterPro" id="IPR017871">
    <property type="entry name" value="ABC_transporter-like_CS"/>
</dbReference>
<gene>
    <name evidence="10" type="ORF">F0357_06390</name>
</gene>
<dbReference type="GO" id="GO:0005524">
    <property type="term" value="F:ATP binding"/>
    <property type="evidence" value="ECO:0007669"/>
    <property type="project" value="UniProtKB-UniRule"/>
</dbReference>
<comment type="caution">
    <text evidence="10">The sequence shown here is derived from an EMBL/GenBank/DDBJ whole genome shotgun (WGS) entry which is preliminary data.</text>
</comment>
<dbReference type="Gene3D" id="3.40.50.300">
    <property type="entry name" value="P-loop containing nucleotide triphosphate hydrolases"/>
    <property type="match status" value="1"/>
</dbReference>
<keyword evidence="4 8" id="KW-0067">ATP-binding</keyword>
<dbReference type="SUPFAM" id="SSF54631">
    <property type="entry name" value="CBS-domain pair"/>
    <property type="match status" value="1"/>
</dbReference>
<dbReference type="AlphaFoldDB" id="A0A6A7Y0M2"/>
<dbReference type="InterPro" id="IPR005892">
    <property type="entry name" value="Gly-betaine_transp_ATP-bd"/>
</dbReference>
<dbReference type="InterPro" id="IPR003439">
    <property type="entry name" value="ABC_transporter-like_ATP-bd"/>
</dbReference>
<evidence type="ECO:0000259" key="9">
    <source>
        <dbReference type="PROSITE" id="PS50893"/>
    </source>
</evidence>
<keyword evidence="8" id="KW-1003">Cell membrane</keyword>
<dbReference type="InterPro" id="IPR051921">
    <property type="entry name" value="ABC_osmolyte_uptake_ATP-bind"/>
</dbReference>
<dbReference type="InterPro" id="IPR027417">
    <property type="entry name" value="P-loop_NTPase"/>
</dbReference>
<keyword evidence="2 8" id="KW-0813">Transport</keyword>
<dbReference type="GO" id="GO:0031460">
    <property type="term" value="P:glycine betaine transport"/>
    <property type="evidence" value="ECO:0007669"/>
    <property type="project" value="InterPro"/>
</dbReference>
<dbReference type="PANTHER" id="PTHR43869">
    <property type="entry name" value="GLYCINE BETAINE/PROLINE BETAINE TRANSPORT SYSTEM ATP-BINDING PROTEIN PROV"/>
    <property type="match status" value="1"/>
</dbReference>
<evidence type="ECO:0000256" key="8">
    <source>
        <dbReference type="RuleBase" id="RU369116"/>
    </source>
</evidence>
<comment type="subcellular location">
    <subcellularLocation>
        <location evidence="8">Cell inner membrane</location>
        <topology evidence="8">Peripheral membrane protein</topology>
    </subcellularLocation>
</comment>
<keyword evidence="3 8" id="KW-0547">Nucleotide-binding</keyword>
<dbReference type="InterPro" id="IPR000644">
    <property type="entry name" value="CBS_dom"/>
</dbReference>
<comment type="similarity">
    <text evidence="1 8">Belongs to the ABC transporter superfamily.</text>
</comment>
<evidence type="ECO:0000256" key="6">
    <source>
        <dbReference type="ARBA" id="ARBA00051811"/>
    </source>
</evidence>
<dbReference type="GO" id="GO:0015418">
    <property type="term" value="F:ABC-type quaternary ammonium compound transporting activity"/>
    <property type="evidence" value="ECO:0007669"/>
    <property type="project" value="UniProtKB-EC"/>
</dbReference>
<dbReference type="InterPro" id="IPR046342">
    <property type="entry name" value="CBS_dom_sf"/>
</dbReference>
<name>A0A6A7Y0M2_9HYPH</name>
<comment type="subunit">
    <text evidence="8">The complex is probably composed of two ATP-binding proteins, two transmembrane proteins and a solute-binding protein.</text>
</comment>
<dbReference type="PROSITE" id="PS50893">
    <property type="entry name" value="ABC_TRANSPORTER_2"/>
    <property type="match status" value="1"/>
</dbReference>
<dbReference type="GO" id="GO:0016887">
    <property type="term" value="F:ATP hydrolysis activity"/>
    <property type="evidence" value="ECO:0007669"/>
    <property type="project" value="UniProtKB-UniRule"/>
</dbReference>
<accession>A0A6A7Y0M2</accession>
<dbReference type="GO" id="GO:0005886">
    <property type="term" value="C:plasma membrane"/>
    <property type="evidence" value="ECO:0007669"/>
    <property type="project" value="UniProtKB-SubCell"/>
</dbReference>
<proteinExistence type="inferred from homology"/>
<dbReference type="Pfam" id="PF00005">
    <property type="entry name" value="ABC_tran"/>
    <property type="match status" value="1"/>
</dbReference>
<sequence length="411" mass="43684">MTRPAAARDALVHSSDQPIRVRLEALTKIFGPSPAAAQTLLDRGASRAEIQKETGCVVGLHDVSFDVREGEILIVMGLSGSGKSTTLRCINRLIEPTSGRVVVDGTDVTGLSERDLLAFRRRKFGMVFQQFALFPHRSILSNVEYGLEIQGTPAAARRDRAMAAIEQVGLKGWETAFPAQLSGGMQQRAGLARALAIDPDILLMDEAFSALDPLIRRDMQGELVALQQRLRKTIVFVSHDLDEAIALGGRIVLMRDGRIVQQGSALSFLVDPADDYVERFVSHIDVLGVLTAADIMEEVPVALAESAGDADIAAAFARTGARFGFLVDAAGRPTASLSAGGAGRAKPHIVRSGETLRSTLGVLARDGHAVAVIDGDGGLIGLLSEHGVVAALAAQHRRTRARQDAAQGPEA</sequence>
<protein>
    <recommendedName>
        <fullName evidence="8">Quaternary amine transport ATP-binding protein</fullName>
        <ecNumber evidence="8">7.6.2.9</ecNumber>
    </recommendedName>
</protein>